<keyword evidence="6 8" id="KW-1133">Transmembrane helix</keyword>
<feature type="transmembrane region" description="Helical" evidence="8">
    <location>
        <begin position="180"/>
        <end position="201"/>
    </location>
</feature>
<gene>
    <name evidence="10" type="ORF">QOZ93_000211</name>
</gene>
<evidence type="ECO:0000256" key="1">
    <source>
        <dbReference type="ARBA" id="ARBA00004651"/>
    </source>
</evidence>
<comment type="similarity">
    <text evidence="8">Belongs to the binding-protein-dependent transport system permease family.</text>
</comment>
<dbReference type="NCBIfam" id="TIGR01726">
    <property type="entry name" value="HEQRo_perm_3TM"/>
    <property type="match status" value="1"/>
</dbReference>
<evidence type="ECO:0000256" key="7">
    <source>
        <dbReference type="ARBA" id="ARBA00023136"/>
    </source>
</evidence>
<dbReference type="EMBL" id="JAUSWN010000001">
    <property type="protein sequence ID" value="MDQ0478510.1"/>
    <property type="molecule type" value="Genomic_DNA"/>
</dbReference>
<dbReference type="PROSITE" id="PS50928">
    <property type="entry name" value="ABC_TM1"/>
    <property type="match status" value="1"/>
</dbReference>
<dbReference type="PANTHER" id="PTHR30614">
    <property type="entry name" value="MEMBRANE COMPONENT OF AMINO ACID ABC TRANSPORTER"/>
    <property type="match status" value="1"/>
</dbReference>
<evidence type="ECO:0000256" key="8">
    <source>
        <dbReference type="RuleBase" id="RU363032"/>
    </source>
</evidence>
<dbReference type="Pfam" id="PF00528">
    <property type="entry name" value="BPD_transp_1"/>
    <property type="match status" value="1"/>
</dbReference>
<keyword evidence="3" id="KW-1003">Cell membrane</keyword>
<evidence type="ECO:0000313" key="10">
    <source>
        <dbReference type="EMBL" id="MDQ0478510.1"/>
    </source>
</evidence>
<evidence type="ECO:0000256" key="2">
    <source>
        <dbReference type="ARBA" id="ARBA00022448"/>
    </source>
</evidence>
<accession>A0ABU0JQ15</accession>
<feature type="transmembrane region" description="Helical" evidence="8">
    <location>
        <begin position="76"/>
        <end position="95"/>
    </location>
</feature>
<evidence type="ECO:0000256" key="3">
    <source>
        <dbReference type="ARBA" id="ARBA00022475"/>
    </source>
</evidence>
<keyword evidence="7 8" id="KW-0472">Membrane</keyword>
<name>A0ABU0JQ15_HATLI</name>
<protein>
    <submittedName>
        <fullName evidence="10">Polar amino acid transport system permease protein</fullName>
    </submittedName>
</protein>
<evidence type="ECO:0000313" key="11">
    <source>
        <dbReference type="Proteomes" id="UP001224418"/>
    </source>
</evidence>
<dbReference type="InterPro" id="IPR010065">
    <property type="entry name" value="AA_ABC_transptr_permease_3TM"/>
</dbReference>
<dbReference type="RefSeq" id="WP_307354783.1">
    <property type="nucleotide sequence ID" value="NZ_BAAACJ010000024.1"/>
</dbReference>
<feature type="transmembrane region" description="Helical" evidence="8">
    <location>
        <begin position="18"/>
        <end position="36"/>
    </location>
</feature>
<evidence type="ECO:0000256" key="5">
    <source>
        <dbReference type="ARBA" id="ARBA00022970"/>
    </source>
</evidence>
<dbReference type="CDD" id="cd06261">
    <property type="entry name" value="TM_PBP2"/>
    <property type="match status" value="1"/>
</dbReference>
<keyword evidence="4 8" id="KW-0812">Transmembrane</keyword>
<keyword evidence="5" id="KW-0029">Amino-acid transport</keyword>
<dbReference type="InterPro" id="IPR035906">
    <property type="entry name" value="MetI-like_sf"/>
</dbReference>
<feature type="domain" description="ABC transmembrane type-1" evidence="9">
    <location>
        <begin position="14"/>
        <end position="201"/>
    </location>
</feature>
<organism evidence="10 11">
    <name type="scientific">Hathewaya limosa</name>
    <name type="common">Clostridium limosum</name>
    <dbReference type="NCBI Taxonomy" id="1536"/>
    <lineage>
        <taxon>Bacteria</taxon>
        <taxon>Bacillati</taxon>
        <taxon>Bacillota</taxon>
        <taxon>Clostridia</taxon>
        <taxon>Eubacteriales</taxon>
        <taxon>Clostridiaceae</taxon>
        <taxon>Hathewaya</taxon>
    </lineage>
</organism>
<reference evidence="10 11" key="1">
    <citation type="submission" date="2023-07" db="EMBL/GenBank/DDBJ databases">
        <title>Genomic Encyclopedia of Type Strains, Phase IV (KMG-IV): sequencing the most valuable type-strain genomes for metagenomic binning, comparative biology and taxonomic classification.</title>
        <authorList>
            <person name="Goeker M."/>
        </authorList>
    </citation>
    <scope>NUCLEOTIDE SEQUENCE [LARGE SCALE GENOMIC DNA]</scope>
    <source>
        <strain evidence="10 11">DSM 1400</strain>
    </source>
</reference>
<evidence type="ECO:0000256" key="4">
    <source>
        <dbReference type="ARBA" id="ARBA00022692"/>
    </source>
</evidence>
<keyword evidence="11" id="KW-1185">Reference proteome</keyword>
<dbReference type="SUPFAM" id="SSF161098">
    <property type="entry name" value="MetI-like"/>
    <property type="match status" value="1"/>
</dbReference>
<evidence type="ECO:0000259" key="9">
    <source>
        <dbReference type="PROSITE" id="PS50928"/>
    </source>
</evidence>
<comment type="caution">
    <text evidence="10">The sequence shown here is derived from an EMBL/GenBank/DDBJ whole genome shotgun (WGS) entry which is preliminary data.</text>
</comment>
<dbReference type="Gene3D" id="1.10.3720.10">
    <property type="entry name" value="MetI-like"/>
    <property type="match status" value="1"/>
</dbReference>
<dbReference type="InterPro" id="IPR000515">
    <property type="entry name" value="MetI-like"/>
</dbReference>
<evidence type="ECO:0000256" key="6">
    <source>
        <dbReference type="ARBA" id="ARBA00022989"/>
    </source>
</evidence>
<sequence>MDFINITSYILEGLNTTIIIYFFTLVLAMPLGLLCAMGKSTGNKIINFILDLYTWVFRGTPLLLQLVFIYFGLGNIGITFTPFVAAVLTFTLNYGAYFTEIFRGGIESIDEGQKEAAFVLGFNKIQCFFKIILPQSFKRVLPSLSNEAINLIKDTALVSTIGMGDMLRNAKEIVTRDFDIMPLFIAGIIYLVLTFIMVRFFKKLEKKYSYLN</sequence>
<dbReference type="Proteomes" id="UP001224418">
    <property type="component" value="Unassembled WGS sequence"/>
</dbReference>
<keyword evidence="2 8" id="KW-0813">Transport</keyword>
<comment type="subcellular location">
    <subcellularLocation>
        <location evidence="1 8">Cell membrane</location>
        <topology evidence="1 8">Multi-pass membrane protein</topology>
    </subcellularLocation>
</comment>
<proteinExistence type="inferred from homology"/>
<dbReference type="InterPro" id="IPR043429">
    <property type="entry name" value="ArtM/GltK/GlnP/TcyL/YhdX-like"/>
</dbReference>
<dbReference type="PANTHER" id="PTHR30614:SF0">
    <property type="entry name" value="L-CYSTINE TRANSPORT SYSTEM PERMEASE PROTEIN TCYL"/>
    <property type="match status" value="1"/>
</dbReference>